<feature type="non-terminal residue" evidence="8">
    <location>
        <position position="1"/>
    </location>
</feature>
<evidence type="ECO:0000256" key="2">
    <source>
        <dbReference type="ARBA" id="ARBA00006013"/>
    </source>
</evidence>
<dbReference type="InterPro" id="IPR036291">
    <property type="entry name" value="NAD(P)-bd_dom_sf"/>
</dbReference>
<accession>A0A5N3XXT9</accession>
<dbReference type="GO" id="GO:0006574">
    <property type="term" value="P:L-valine catabolic process"/>
    <property type="evidence" value="ECO:0007669"/>
    <property type="project" value="TreeGrafter"/>
</dbReference>
<keyword evidence="9" id="KW-1185">Reference proteome</keyword>
<evidence type="ECO:0000256" key="5">
    <source>
        <dbReference type="ARBA" id="ARBA00023002"/>
    </source>
</evidence>
<sequence length="242" mass="26329">YWSCWQGPALQQMGHPMAKKKKRKKKSHGHGYPLVIYDVFPDACREFLDDGIITVLLTSINAIEQGSLLTDSSTIDPIVWKDLAKEVEKMGAIFRLAPVSDELLGSKDSNVLYCGACGPGQALRICYHILLAIGMIGTADAINLGISAAYNPVSGVTDGVPFPNNCQAQDSNVSTNTPIFLGSQAHQICVDDACKGLLRERLLVRVPVSMRRGDILSLSTFGSGHYWKPNSISEPLYCSLCK</sequence>
<evidence type="ECO:0000256" key="1">
    <source>
        <dbReference type="ARBA" id="ARBA00005109"/>
    </source>
</evidence>
<dbReference type="EMBL" id="VCEB01000004">
    <property type="protein sequence ID" value="KAB0378749.1"/>
    <property type="molecule type" value="Genomic_DNA"/>
</dbReference>
<evidence type="ECO:0000256" key="7">
    <source>
        <dbReference type="ARBA" id="ARBA00049197"/>
    </source>
</evidence>
<dbReference type="Proteomes" id="UP000326062">
    <property type="component" value="Chromosome 4"/>
</dbReference>
<comment type="similarity">
    <text evidence="2">Belongs to the HIBADH-related family. 3-hydroxyisobutyrate dehydrogenase subfamily.</text>
</comment>
<keyword evidence="4" id="KW-0101">Branched-chain amino acid catabolism</keyword>
<dbReference type="AlphaFoldDB" id="A0A5N3XXT9"/>
<organism evidence="8 9">
    <name type="scientific">Muntiacus reevesi</name>
    <name type="common">Reeves' muntjac</name>
    <name type="synonym">Cervus reevesi</name>
    <dbReference type="NCBI Taxonomy" id="9886"/>
    <lineage>
        <taxon>Eukaryota</taxon>
        <taxon>Metazoa</taxon>
        <taxon>Chordata</taxon>
        <taxon>Craniata</taxon>
        <taxon>Vertebrata</taxon>
        <taxon>Euteleostomi</taxon>
        <taxon>Mammalia</taxon>
        <taxon>Eutheria</taxon>
        <taxon>Laurasiatheria</taxon>
        <taxon>Artiodactyla</taxon>
        <taxon>Ruminantia</taxon>
        <taxon>Pecora</taxon>
        <taxon>Cervidae</taxon>
        <taxon>Muntiacinae</taxon>
        <taxon>Muntiacus</taxon>
    </lineage>
</organism>
<evidence type="ECO:0000313" key="9">
    <source>
        <dbReference type="Proteomes" id="UP000326062"/>
    </source>
</evidence>
<proteinExistence type="inferred from homology"/>
<keyword evidence="6" id="KW-0520">NAD</keyword>
<gene>
    <name evidence="8" type="ORF">FD755_010327</name>
</gene>
<dbReference type="PANTHER" id="PTHR22981:SF7">
    <property type="entry name" value="3-HYDROXYISOBUTYRATE DEHYDROGENASE, MITOCHONDRIAL"/>
    <property type="match status" value="1"/>
</dbReference>
<comment type="catalytic activity">
    <reaction evidence="7">
        <text>3-hydroxy-2-methylpropanoate + NAD(+) = 2-methyl-3-oxopropanoate + NADH + H(+)</text>
        <dbReference type="Rhea" id="RHEA:17681"/>
        <dbReference type="ChEBI" id="CHEBI:11805"/>
        <dbReference type="ChEBI" id="CHEBI:15378"/>
        <dbReference type="ChEBI" id="CHEBI:57540"/>
        <dbReference type="ChEBI" id="CHEBI:57700"/>
        <dbReference type="ChEBI" id="CHEBI:57945"/>
        <dbReference type="EC" id="1.1.1.31"/>
    </reaction>
</comment>
<dbReference type="PANTHER" id="PTHR22981">
    <property type="entry name" value="3-HYDROXYISOBUTYRATE DEHYDROGENASE-RELATED"/>
    <property type="match status" value="1"/>
</dbReference>
<comment type="caution">
    <text evidence="8">The sequence shown here is derived from an EMBL/GenBank/DDBJ whole genome shotgun (WGS) entry which is preliminary data.</text>
</comment>
<evidence type="ECO:0000313" key="8">
    <source>
        <dbReference type="EMBL" id="KAB0378749.1"/>
    </source>
</evidence>
<dbReference type="GO" id="GO:0008442">
    <property type="term" value="F:3-hydroxyisobutyrate dehydrogenase activity"/>
    <property type="evidence" value="ECO:0007669"/>
    <property type="project" value="UniProtKB-EC"/>
</dbReference>
<evidence type="ECO:0000256" key="3">
    <source>
        <dbReference type="ARBA" id="ARBA00012991"/>
    </source>
</evidence>
<keyword evidence="5" id="KW-0560">Oxidoreductase</keyword>
<reference evidence="8 9" key="1">
    <citation type="submission" date="2019-06" db="EMBL/GenBank/DDBJ databases">
        <title>Discovery of a novel chromosome fission-fusion reversal in muntjac.</title>
        <authorList>
            <person name="Mudd A.B."/>
            <person name="Bredeson J.V."/>
            <person name="Baum R."/>
            <person name="Hockemeyer D."/>
            <person name="Rokhsar D.S."/>
        </authorList>
    </citation>
    <scope>NUCLEOTIDE SEQUENCE [LARGE SCALE GENOMIC DNA]</scope>
    <source>
        <strain evidence="8">UCam_UCB_Mr</strain>
        <tissue evidence="8">Fibroblast cell line</tissue>
    </source>
</reference>
<evidence type="ECO:0000256" key="4">
    <source>
        <dbReference type="ARBA" id="ARBA00022456"/>
    </source>
</evidence>
<evidence type="ECO:0000256" key="6">
    <source>
        <dbReference type="ARBA" id="ARBA00023027"/>
    </source>
</evidence>
<dbReference type="SUPFAM" id="SSF51735">
    <property type="entry name" value="NAD(P)-binding Rossmann-fold domains"/>
    <property type="match status" value="1"/>
</dbReference>
<dbReference type="EC" id="1.1.1.31" evidence="3"/>
<protein>
    <recommendedName>
        <fullName evidence="3">3-hydroxyisobutyrate dehydrogenase</fullName>
        <ecNumber evidence="3">1.1.1.31</ecNumber>
    </recommendedName>
</protein>
<dbReference type="GO" id="GO:0005739">
    <property type="term" value="C:mitochondrion"/>
    <property type="evidence" value="ECO:0007669"/>
    <property type="project" value="TreeGrafter"/>
</dbReference>
<dbReference type="Gene3D" id="3.40.50.720">
    <property type="entry name" value="NAD(P)-binding Rossmann-like Domain"/>
    <property type="match status" value="1"/>
</dbReference>
<comment type="pathway">
    <text evidence="1">Amino-acid degradation; L-valine degradation.</text>
</comment>
<name>A0A5N3XXT9_MUNRE</name>